<proteinExistence type="predicted"/>
<evidence type="ECO:0008006" key="5">
    <source>
        <dbReference type="Google" id="ProtNLM"/>
    </source>
</evidence>
<evidence type="ECO:0000256" key="1">
    <source>
        <dbReference type="SAM" id="MobiDB-lite"/>
    </source>
</evidence>
<sequence>MSRRFLGALALAVALAFSAVAPAHADDVNVTVTIPGAGGPVTLSDAQLRWGLNDETGSGAFFGGCNFLSAGIAGDAGSSHVWPNGNPYYHSAAGNVTIERPVVSGATTAYREATWDERCLDPAGNRLSSSGFNSSGQQVVIDGGTGEMDPDEGTATVRWEGSFTVAYYGGMTYWWASDPVLTVVDGIGTLTATAGGFGASMEDTSKWVPLPERQIVLANLGAVDLDAEAGFAALPAYSGVTASVPGGAIAQVRTGDAWGSFPQSFIDFQFQTGQGSYWYSSGGLRDRAKPATTVYVSYDAQHPVTVPPPVLVDPPSGLGPGFGGGSGTGVAGGNGSGGSGVGQTPPRVAPTAVAPLVTDAPFVRTAALAPDTLLPSTGLIPDVGALSGMDPAEQFAWALSGVFALSGAALVGFRKGWLILPWLISR</sequence>
<dbReference type="EMBL" id="CACRYJ010000006">
    <property type="protein sequence ID" value="VZO35192.1"/>
    <property type="molecule type" value="Genomic_DNA"/>
</dbReference>
<gene>
    <name evidence="3" type="ORF">HALOF300_00418</name>
</gene>
<feature type="region of interest" description="Disordered" evidence="1">
    <location>
        <begin position="319"/>
        <end position="345"/>
    </location>
</feature>
<dbReference type="RefSeq" id="WP_156738980.1">
    <property type="nucleotide sequence ID" value="NZ_CACRYJ010000006.1"/>
</dbReference>
<feature type="compositionally biased region" description="Gly residues" evidence="1">
    <location>
        <begin position="319"/>
        <end position="341"/>
    </location>
</feature>
<evidence type="ECO:0000313" key="4">
    <source>
        <dbReference type="Proteomes" id="UP000419743"/>
    </source>
</evidence>
<organism evidence="3 4">
    <name type="scientific">Occultella aeris</name>
    <dbReference type="NCBI Taxonomy" id="2761496"/>
    <lineage>
        <taxon>Bacteria</taxon>
        <taxon>Bacillati</taxon>
        <taxon>Actinomycetota</taxon>
        <taxon>Actinomycetes</taxon>
        <taxon>Micrococcales</taxon>
        <taxon>Ruaniaceae</taxon>
        <taxon>Occultella</taxon>
    </lineage>
</organism>
<keyword evidence="2" id="KW-0732">Signal</keyword>
<evidence type="ECO:0000256" key="2">
    <source>
        <dbReference type="SAM" id="SignalP"/>
    </source>
</evidence>
<reference evidence="3 4" key="1">
    <citation type="submission" date="2019-11" db="EMBL/GenBank/DDBJ databases">
        <authorList>
            <person name="Criscuolo A."/>
        </authorList>
    </citation>
    <scope>NUCLEOTIDE SEQUENCE [LARGE SCALE GENOMIC DNA]</scope>
    <source>
        <strain evidence="3">CIP111667</strain>
    </source>
</reference>
<feature type="signal peptide" evidence="2">
    <location>
        <begin position="1"/>
        <end position="25"/>
    </location>
</feature>
<feature type="chain" id="PRO_5029750777" description="Htaa domain-containing protein" evidence="2">
    <location>
        <begin position="26"/>
        <end position="426"/>
    </location>
</feature>
<protein>
    <recommendedName>
        <fullName evidence="5">Htaa domain-containing protein</fullName>
    </recommendedName>
</protein>
<name>A0A7M4DE78_9MICO</name>
<dbReference type="AlphaFoldDB" id="A0A7M4DE78"/>
<comment type="caution">
    <text evidence="3">The sequence shown here is derived from an EMBL/GenBank/DDBJ whole genome shotgun (WGS) entry which is preliminary data.</text>
</comment>
<dbReference type="Proteomes" id="UP000419743">
    <property type="component" value="Unassembled WGS sequence"/>
</dbReference>
<evidence type="ECO:0000313" key="3">
    <source>
        <dbReference type="EMBL" id="VZO35192.1"/>
    </source>
</evidence>
<keyword evidence="4" id="KW-1185">Reference proteome</keyword>
<accession>A0A7M4DE78</accession>